<dbReference type="Pfam" id="PF00528">
    <property type="entry name" value="BPD_transp_1"/>
    <property type="match status" value="1"/>
</dbReference>
<dbReference type="PANTHER" id="PTHR43386">
    <property type="entry name" value="OLIGOPEPTIDE TRANSPORT SYSTEM PERMEASE PROTEIN APPC"/>
    <property type="match status" value="1"/>
</dbReference>
<dbReference type="GO" id="GO:0005886">
    <property type="term" value="C:plasma membrane"/>
    <property type="evidence" value="ECO:0007669"/>
    <property type="project" value="UniProtKB-SubCell"/>
</dbReference>
<evidence type="ECO:0000256" key="6">
    <source>
        <dbReference type="ARBA" id="ARBA00023136"/>
    </source>
</evidence>
<dbReference type="HOGENOM" id="CLU_028518_1_1_11"/>
<evidence type="ECO:0000256" key="5">
    <source>
        <dbReference type="ARBA" id="ARBA00022989"/>
    </source>
</evidence>
<evidence type="ECO:0000256" key="7">
    <source>
        <dbReference type="RuleBase" id="RU363032"/>
    </source>
</evidence>
<name>D3FAN9_CONWI</name>
<feature type="domain" description="ABC transmembrane type-1" evidence="8">
    <location>
        <begin position="89"/>
        <end position="278"/>
    </location>
</feature>
<reference evidence="9 10" key="1">
    <citation type="journal article" date="2010" name="Stand. Genomic Sci.">
        <title>Complete genome sequence of Conexibacter woesei type strain (ID131577).</title>
        <authorList>
            <person name="Pukall R."/>
            <person name="Lapidus A."/>
            <person name="Glavina Del Rio T."/>
            <person name="Copeland A."/>
            <person name="Tice H."/>
            <person name="Cheng J.-F."/>
            <person name="Lucas S."/>
            <person name="Chen F."/>
            <person name="Nolan M."/>
            <person name="Bruce D."/>
            <person name="Goodwin L."/>
            <person name="Pitluck S."/>
            <person name="Mavromatis K."/>
            <person name="Ivanova N."/>
            <person name="Ovchinnikova G."/>
            <person name="Pati A."/>
            <person name="Chen A."/>
            <person name="Palaniappan K."/>
            <person name="Land M."/>
            <person name="Hauser L."/>
            <person name="Chang Y.-J."/>
            <person name="Jeffries C.D."/>
            <person name="Chain P."/>
            <person name="Meincke L."/>
            <person name="Sims D."/>
            <person name="Brettin T."/>
            <person name="Detter J.C."/>
            <person name="Rohde M."/>
            <person name="Goeker M."/>
            <person name="Bristow J."/>
            <person name="Eisen J.A."/>
            <person name="Markowitz V."/>
            <person name="Kyrpides N.C."/>
            <person name="Klenk H.-P."/>
            <person name="Hugenholtz P."/>
        </authorList>
    </citation>
    <scope>NUCLEOTIDE SEQUENCE [LARGE SCALE GENOMIC DNA]</scope>
    <source>
        <strain evidence="10">DSM 14684 / CIP 108061 / JCM 11494 / NBRC 100937 / ID131577</strain>
    </source>
</reference>
<keyword evidence="4 7" id="KW-0812">Transmembrane</keyword>
<keyword evidence="5 7" id="KW-1133">Transmembrane helix</keyword>
<evidence type="ECO:0000256" key="3">
    <source>
        <dbReference type="ARBA" id="ARBA00022475"/>
    </source>
</evidence>
<dbReference type="OrthoDB" id="9812701at2"/>
<dbReference type="SUPFAM" id="SSF161098">
    <property type="entry name" value="MetI-like"/>
    <property type="match status" value="1"/>
</dbReference>
<keyword evidence="10" id="KW-1185">Reference proteome</keyword>
<dbReference type="InterPro" id="IPR000515">
    <property type="entry name" value="MetI-like"/>
</dbReference>
<keyword evidence="2 7" id="KW-0813">Transport</keyword>
<dbReference type="KEGG" id="cwo:Cwoe_2783"/>
<dbReference type="EMBL" id="CP001854">
    <property type="protein sequence ID" value="ADB51202.1"/>
    <property type="molecule type" value="Genomic_DNA"/>
</dbReference>
<dbReference type="PANTHER" id="PTHR43386:SF1">
    <property type="entry name" value="D,D-DIPEPTIDE TRANSPORT SYSTEM PERMEASE PROTEIN DDPC-RELATED"/>
    <property type="match status" value="1"/>
</dbReference>
<evidence type="ECO:0000313" key="10">
    <source>
        <dbReference type="Proteomes" id="UP000008229"/>
    </source>
</evidence>
<dbReference type="eggNOG" id="COG1173">
    <property type="taxonomic scope" value="Bacteria"/>
</dbReference>
<sequence>MSVVSVPGAAAVPRARRRPWQGLRPLEIGAAVVLSLIVLMAVVGPLIAPYDPTLQRFSDGILQPPLTAGHLLGTDQLARDLLSRLMAGARTSLAIAGGATLMGLVVGVLIGVVAGFRGGIVDTVLMRVMDAMLAFPALVLALVIAASLGPNGRNTAIAIAVVQVPGFARVARSLTLRERERDYVSAARVSGASAARIVRVHVIPNVWGPIAAQAVLALGHAVPSEAALSFLGLGVQPPTPSWGNMIAEGYQYLDKSAWPMLLPAICIVLTVGSISVLADAARRRSQEG</sequence>
<dbReference type="RefSeq" id="WP_012934253.1">
    <property type="nucleotide sequence ID" value="NC_013739.1"/>
</dbReference>
<evidence type="ECO:0000313" key="9">
    <source>
        <dbReference type="EMBL" id="ADB51202.1"/>
    </source>
</evidence>
<dbReference type="InterPro" id="IPR035906">
    <property type="entry name" value="MetI-like_sf"/>
</dbReference>
<keyword evidence="3" id="KW-1003">Cell membrane</keyword>
<feature type="transmembrane region" description="Helical" evidence="7">
    <location>
        <begin position="26"/>
        <end position="48"/>
    </location>
</feature>
<evidence type="ECO:0000256" key="1">
    <source>
        <dbReference type="ARBA" id="ARBA00004651"/>
    </source>
</evidence>
<dbReference type="AlphaFoldDB" id="D3FAN9"/>
<dbReference type="STRING" id="469383.Cwoe_2783"/>
<dbReference type="Proteomes" id="UP000008229">
    <property type="component" value="Chromosome"/>
</dbReference>
<evidence type="ECO:0000256" key="2">
    <source>
        <dbReference type="ARBA" id="ARBA00022448"/>
    </source>
</evidence>
<dbReference type="CDD" id="cd06261">
    <property type="entry name" value="TM_PBP2"/>
    <property type="match status" value="1"/>
</dbReference>
<organism evidence="9 10">
    <name type="scientific">Conexibacter woesei (strain DSM 14684 / CCUG 47730 / CIP 108061 / JCM 11494 / NBRC 100937 / ID131577)</name>
    <dbReference type="NCBI Taxonomy" id="469383"/>
    <lineage>
        <taxon>Bacteria</taxon>
        <taxon>Bacillati</taxon>
        <taxon>Actinomycetota</taxon>
        <taxon>Thermoleophilia</taxon>
        <taxon>Solirubrobacterales</taxon>
        <taxon>Conexibacteraceae</taxon>
        <taxon>Conexibacter</taxon>
    </lineage>
</organism>
<dbReference type="GO" id="GO:0055085">
    <property type="term" value="P:transmembrane transport"/>
    <property type="evidence" value="ECO:0007669"/>
    <property type="project" value="InterPro"/>
</dbReference>
<dbReference type="Pfam" id="PF12911">
    <property type="entry name" value="OppC_N"/>
    <property type="match status" value="1"/>
</dbReference>
<comment type="similarity">
    <text evidence="7">Belongs to the binding-protein-dependent transport system permease family.</text>
</comment>
<protein>
    <submittedName>
        <fullName evidence="9">Binding-protein-dependent transport systems inner membrane component</fullName>
    </submittedName>
</protein>
<keyword evidence="6 7" id="KW-0472">Membrane</keyword>
<dbReference type="InterPro" id="IPR025966">
    <property type="entry name" value="OppC_N"/>
</dbReference>
<feature type="transmembrane region" description="Helical" evidence="7">
    <location>
        <begin position="93"/>
        <end position="116"/>
    </location>
</feature>
<feature type="transmembrane region" description="Helical" evidence="7">
    <location>
        <begin position="257"/>
        <end position="278"/>
    </location>
</feature>
<evidence type="ECO:0000259" key="8">
    <source>
        <dbReference type="PROSITE" id="PS50928"/>
    </source>
</evidence>
<reference evidence="10" key="2">
    <citation type="submission" date="2010-01" db="EMBL/GenBank/DDBJ databases">
        <title>The complete genome of Conexibacter woesei DSM 14684.</title>
        <authorList>
            <consortium name="US DOE Joint Genome Institute (JGI-PGF)"/>
            <person name="Lucas S."/>
            <person name="Copeland A."/>
            <person name="Lapidus A."/>
            <person name="Glavina del Rio T."/>
            <person name="Dalin E."/>
            <person name="Tice H."/>
            <person name="Bruce D."/>
            <person name="Goodwin L."/>
            <person name="Pitluck S."/>
            <person name="Kyrpides N."/>
            <person name="Mavromatis K."/>
            <person name="Ivanova N."/>
            <person name="Mikhailova N."/>
            <person name="Chertkov O."/>
            <person name="Brettin T."/>
            <person name="Detter J.C."/>
            <person name="Han C."/>
            <person name="Larimer F."/>
            <person name="Land M."/>
            <person name="Hauser L."/>
            <person name="Markowitz V."/>
            <person name="Cheng J.-F."/>
            <person name="Hugenholtz P."/>
            <person name="Woyke T."/>
            <person name="Wu D."/>
            <person name="Pukall R."/>
            <person name="Steenblock K."/>
            <person name="Schneider S."/>
            <person name="Klenk H.-P."/>
            <person name="Eisen J.A."/>
        </authorList>
    </citation>
    <scope>NUCLEOTIDE SEQUENCE [LARGE SCALE GENOMIC DNA]</scope>
    <source>
        <strain evidence="10">DSM 14684 / CIP 108061 / JCM 11494 / NBRC 100937 / ID131577</strain>
    </source>
</reference>
<comment type="subcellular location">
    <subcellularLocation>
        <location evidence="1 7">Cell membrane</location>
        <topology evidence="1 7">Multi-pass membrane protein</topology>
    </subcellularLocation>
</comment>
<evidence type="ECO:0000256" key="4">
    <source>
        <dbReference type="ARBA" id="ARBA00022692"/>
    </source>
</evidence>
<dbReference type="PROSITE" id="PS50928">
    <property type="entry name" value="ABC_TM1"/>
    <property type="match status" value="1"/>
</dbReference>
<proteinExistence type="inferred from homology"/>
<accession>D3FAN9</accession>
<feature type="transmembrane region" description="Helical" evidence="7">
    <location>
        <begin position="128"/>
        <end position="148"/>
    </location>
</feature>
<dbReference type="InterPro" id="IPR050366">
    <property type="entry name" value="BP-dependent_transpt_permease"/>
</dbReference>
<dbReference type="Gene3D" id="1.10.3720.10">
    <property type="entry name" value="MetI-like"/>
    <property type="match status" value="1"/>
</dbReference>
<gene>
    <name evidence="9" type="ordered locus">Cwoe_2783</name>
</gene>